<evidence type="ECO:0000256" key="1">
    <source>
        <dbReference type="SAM" id="Phobius"/>
    </source>
</evidence>
<dbReference type="AlphaFoldDB" id="K2GZ87"/>
<organism evidence="2">
    <name type="scientific">uncultured bacterium</name>
    <name type="common">gcode 4</name>
    <dbReference type="NCBI Taxonomy" id="1234023"/>
    <lineage>
        <taxon>Bacteria</taxon>
        <taxon>environmental samples</taxon>
    </lineage>
</organism>
<accession>K2GZ87</accession>
<keyword evidence="1" id="KW-0472">Membrane</keyword>
<sequence length="63" mass="7092">MFDKSVNLVESLALDDWLENDKNAIVASIAKMTITTISSTSVKAFLHLLLVCLGWYIKYEVKT</sequence>
<proteinExistence type="predicted"/>
<reference evidence="2" key="1">
    <citation type="journal article" date="2012" name="Science">
        <title>Fermentation, hydrogen, and sulfur metabolism in multiple uncultivated bacterial phyla.</title>
        <authorList>
            <person name="Wrighton K.C."/>
            <person name="Thomas B.C."/>
            <person name="Sharon I."/>
            <person name="Miller C.S."/>
            <person name="Castelle C.J."/>
            <person name="VerBerkmoes N.C."/>
            <person name="Wilkins M.J."/>
            <person name="Hettich R.L."/>
            <person name="Lipton M.S."/>
            <person name="Williams K.H."/>
            <person name="Long P.E."/>
            <person name="Banfield J.F."/>
        </authorList>
    </citation>
    <scope>NUCLEOTIDE SEQUENCE [LARGE SCALE GENOMIC DNA]</scope>
</reference>
<protein>
    <submittedName>
        <fullName evidence="2">Uncharacterized protein</fullName>
    </submittedName>
</protein>
<gene>
    <name evidence="2" type="ORF">ACD_3C00008G0002</name>
</gene>
<keyword evidence="1" id="KW-1133">Transmembrane helix</keyword>
<keyword evidence="1" id="KW-0812">Transmembrane</keyword>
<feature type="transmembrane region" description="Helical" evidence="1">
    <location>
        <begin position="40"/>
        <end position="57"/>
    </location>
</feature>
<name>K2GZ87_9BACT</name>
<comment type="caution">
    <text evidence="2">The sequence shown here is derived from an EMBL/GenBank/DDBJ whole genome shotgun (WGS) entry which is preliminary data.</text>
</comment>
<dbReference type="EMBL" id="AMFJ01000282">
    <property type="protein sequence ID" value="EKE28815.1"/>
    <property type="molecule type" value="Genomic_DNA"/>
</dbReference>
<evidence type="ECO:0000313" key="2">
    <source>
        <dbReference type="EMBL" id="EKE28815.1"/>
    </source>
</evidence>